<evidence type="ECO:0000256" key="5">
    <source>
        <dbReference type="ARBA" id="ARBA00012458"/>
    </source>
</evidence>
<dbReference type="SUPFAM" id="SSF51717">
    <property type="entry name" value="Dihydropteroate synthetase-like"/>
    <property type="match status" value="1"/>
</dbReference>
<protein>
    <recommendedName>
        <fullName evidence="6 12">Dihydropteroate synthase</fullName>
        <shortName evidence="12">DHPS</shortName>
        <ecNumber evidence="5 12">2.5.1.15</ecNumber>
    </recommendedName>
    <alternativeName>
        <fullName evidence="11 12">Dihydropteroate pyrophosphorylase</fullName>
    </alternativeName>
</protein>
<dbReference type="Proteomes" id="UP000182045">
    <property type="component" value="Unassembled WGS sequence"/>
</dbReference>
<keyword evidence="8 12" id="KW-0479">Metal-binding</keyword>
<evidence type="ECO:0000256" key="6">
    <source>
        <dbReference type="ARBA" id="ARBA00016919"/>
    </source>
</evidence>
<dbReference type="GO" id="GO:0046656">
    <property type="term" value="P:folic acid biosynthetic process"/>
    <property type="evidence" value="ECO:0007669"/>
    <property type="project" value="UniProtKB-KW"/>
</dbReference>
<evidence type="ECO:0000256" key="1">
    <source>
        <dbReference type="ARBA" id="ARBA00000012"/>
    </source>
</evidence>
<dbReference type="PROSITE" id="PS00793">
    <property type="entry name" value="DHPS_2"/>
    <property type="match status" value="1"/>
</dbReference>
<evidence type="ECO:0000313" key="17">
    <source>
        <dbReference type="Proteomes" id="UP000182045"/>
    </source>
</evidence>
<dbReference type="OrthoDB" id="9811744at2"/>
<dbReference type="GO" id="GO:0004156">
    <property type="term" value="F:dihydropteroate synthase activity"/>
    <property type="evidence" value="ECO:0007669"/>
    <property type="project" value="UniProtKB-EC"/>
</dbReference>
<evidence type="ECO:0000256" key="10">
    <source>
        <dbReference type="ARBA" id="ARBA00022909"/>
    </source>
</evidence>
<dbReference type="InterPro" id="IPR000489">
    <property type="entry name" value="Pterin-binding_dom"/>
</dbReference>
<dbReference type="EC" id="2.5.1.15" evidence="5 12"/>
<evidence type="ECO:0000256" key="12">
    <source>
        <dbReference type="RuleBase" id="RU361205"/>
    </source>
</evidence>
<comment type="caution">
    <text evidence="15">The sequence shown here is derived from an EMBL/GenBank/DDBJ whole genome shotgun (WGS) entry which is preliminary data.</text>
</comment>
<reference evidence="15 16" key="1">
    <citation type="submission" date="2015-09" db="EMBL/GenBank/DDBJ databases">
        <title>Identification and resolution of microdiversity through metagenomic sequencing of parallel consortia.</title>
        <authorList>
            <person name="Nelson W.C."/>
            <person name="Romine M.F."/>
            <person name="Lindemann S.R."/>
        </authorList>
    </citation>
    <scope>NUCLEOTIDE SEQUENCE [LARGE SCALE GENOMIC DNA]</scope>
    <source>
        <strain evidence="15">HL-91</strain>
    </source>
</reference>
<dbReference type="PROSITE" id="PS00792">
    <property type="entry name" value="DHPS_1"/>
    <property type="match status" value="1"/>
</dbReference>
<dbReference type="UniPathway" id="UPA00077">
    <property type="reaction ID" value="UER00156"/>
</dbReference>
<dbReference type="GO" id="GO:0005829">
    <property type="term" value="C:cytosol"/>
    <property type="evidence" value="ECO:0007669"/>
    <property type="project" value="TreeGrafter"/>
</dbReference>
<reference evidence="14 17" key="2">
    <citation type="submission" date="2016-01" db="EMBL/GenBank/DDBJ databases">
        <authorList>
            <person name="Varghese N."/>
        </authorList>
    </citation>
    <scope>NUCLEOTIDE SEQUENCE [LARGE SCALE GENOMIC DNA]</scope>
    <source>
        <strain evidence="14 17">HL-91</strain>
    </source>
</reference>
<comment type="similarity">
    <text evidence="4 12">Belongs to the DHPS family.</text>
</comment>
<dbReference type="InterPro" id="IPR006390">
    <property type="entry name" value="DHP_synth_dom"/>
</dbReference>
<dbReference type="InterPro" id="IPR011005">
    <property type="entry name" value="Dihydropteroate_synth-like_sf"/>
</dbReference>
<name>A0A0P8A7B8_9RHOB</name>
<comment type="pathway">
    <text evidence="3 12">Cofactor biosynthesis; tetrahydrofolate biosynthesis; 7,8-dihydrofolate from 2-amino-4-hydroxy-6-hydroxymethyl-7,8-dihydropteridine diphosphate and 4-aminobenzoate: step 1/2.</text>
</comment>
<dbReference type="STRING" id="1666912.Ga0058931_1576"/>
<evidence type="ECO:0000256" key="8">
    <source>
        <dbReference type="ARBA" id="ARBA00022723"/>
    </source>
</evidence>
<dbReference type="PATRIC" id="fig|1666912.4.peg.365"/>
<comment type="catalytic activity">
    <reaction evidence="1">
        <text>(7,8-dihydropterin-6-yl)methyl diphosphate + 4-aminobenzoate = 7,8-dihydropteroate + diphosphate</text>
        <dbReference type="Rhea" id="RHEA:19949"/>
        <dbReference type="ChEBI" id="CHEBI:17836"/>
        <dbReference type="ChEBI" id="CHEBI:17839"/>
        <dbReference type="ChEBI" id="CHEBI:33019"/>
        <dbReference type="ChEBI" id="CHEBI:72950"/>
        <dbReference type="EC" id="2.5.1.15"/>
    </reaction>
</comment>
<keyword evidence="7 12" id="KW-0808">Transferase</keyword>
<dbReference type="PANTHER" id="PTHR20941">
    <property type="entry name" value="FOLATE SYNTHESIS PROTEINS"/>
    <property type="match status" value="1"/>
</dbReference>
<comment type="function">
    <text evidence="12">Catalyzes the condensation of para-aminobenzoate (pABA) with 6-hydroxymethyl-7,8-dihydropterin diphosphate (DHPt-PP) to form 7,8-dihydropteroate (H2Pte), the immediate precursor of folate derivatives.</text>
</comment>
<dbReference type="InterPro" id="IPR045031">
    <property type="entry name" value="DHP_synth-like"/>
</dbReference>
<keyword evidence="17" id="KW-1185">Reference proteome</keyword>
<dbReference type="Gene3D" id="3.20.20.20">
    <property type="entry name" value="Dihydropteroate synthase-like"/>
    <property type="match status" value="1"/>
</dbReference>
<accession>A0A0P8A7B8</accession>
<evidence type="ECO:0000256" key="7">
    <source>
        <dbReference type="ARBA" id="ARBA00022679"/>
    </source>
</evidence>
<proteinExistence type="inferred from homology"/>
<evidence type="ECO:0000313" key="14">
    <source>
        <dbReference type="EMBL" id="CUX81137.1"/>
    </source>
</evidence>
<dbReference type="Proteomes" id="UP000050413">
    <property type="component" value="Unassembled WGS sequence"/>
</dbReference>
<feature type="domain" description="Pterin-binding" evidence="13">
    <location>
        <begin position="69"/>
        <end position="324"/>
    </location>
</feature>
<dbReference type="EMBL" id="FBYC01000004">
    <property type="protein sequence ID" value="CUX81137.1"/>
    <property type="molecule type" value="Genomic_DNA"/>
</dbReference>
<evidence type="ECO:0000256" key="3">
    <source>
        <dbReference type="ARBA" id="ARBA00004763"/>
    </source>
</evidence>
<sequence>MSYAMPLLRPAALAPDDSPAFRGQTALRLTGVQDLTRAGNLPARNIDPGRDRVFLDPPAPLAGLCLSRPRIMGIVNVTPDSFSDGGRFDSHDSAIAHAKRLVSEGADILDIGGESTRPGAAEVLHADEIARTAPVIAALRDAGVTAPISIDTRKADVARAALAAGADIVNDVSALTWDRDMGALVAEAGVPVCLMHAQGTPQTMQKDPKYNDVRFDVQDWLMDALARAEAAGIDRKHVILDPGIGFGKTVAHNIALLTHLALLHASGCAILLGASRKRFIGVLGGAERASDRMGGSLAVALHAAAQGAQILRVHDVAETRQALSLWQALNEKEEAGEI</sequence>
<organism evidence="15 16">
    <name type="scientific">Roseibaca calidilacus</name>
    <dbReference type="NCBI Taxonomy" id="1666912"/>
    <lineage>
        <taxon>Bacteria</taxon>
        <taxon>Pseudomonadati</taxon>
        <taxon>Pseudomonadota</taxon>
        <taxon>Alphaproteobacteria</taxon>
        <taxon>Rhodobacterales</taxon>
        <taxon>Paracoccaceae</taxon>
        <taxon>Roseinatronobacter</taxon>
    </lineage>
</organism>
<gene>
    <name evidence="15" type="primary">folP</name>
    <name evidence="14" type="ORF">Ga0058931_1576</name>
    <name evidence="15" type="ORF">HLUCCA05_07660</name>
</gene>
<evidence type="ECO:0000259" key="13">
    <source>
        <dbReference type="PROSITE" id="PS50972"/>
    </source>
</evidence>
<dbReference type="PROSITE" id="PS50972">
    <property type="entry name" value="PTERIN_BINDING"/>
    <property type="match status" value="1"/>
</dbReference>
<evidence type="ECO:0000256" key="2">
    <source>
        <dbReference type="ARBA" id="ARBA00001946"/>
    </source>
</evidence>
<dbReference type="NCBIfam" id="TIGR01496">
    <property type="entry name" value="DHPS"/>
    <property type="match status" value="1"/>
</dbReference>
<dbReference type="EMBL" id="LJSG01000020">
    <property type="protein sequence ID" value="KPP90032.1"/>
    <property type="molecule type" value="Genomic_DNA"/>
</dbReference>
<dbReference type="GO" id="GO:0046654">
    <property type="term" value="P:tetrahydrofolate biosynthetic process"/>
    <property type="evidence" value="ECO:0007669"/>
    <property type="project" value="UniProtKB-UniPathway"/>
</dbReference>
<keyword evidence="9 12" id="KW-0460">Magnesium</keyword>
<evidence type="ECO:0000256" key="9">
    <source>
        <dbReference type="ARBA" id="ARBA00022842"/>
    </source>
</evidence>
<evidence type="ECO:0000256" key="4">
    <source>
        <dbReference type="ARBA" id="ARBA00009503"/>
    </source>
</evidence>
<dbReference type="Pfam" id="PF00809">
    <property type="entry name" value="Pterin_bind"/>
    <property type="match status" value="1"/>
</dbReference>
<keyword evidence="10 12" id="KW-0289">Folate biosynthesis</keyword>
<evidence type="ECO:0000256" key="11">
    <source>
        <dbReference type="ARBA" id="ARBA00030193"/>
    </source>
</evidence>
<dbReference type="GO" id="GO:0046872">
    <property type="term" value="F:metal ion binding"/>
    <property type="evidence" value="ECO:0007669"/>
    <property type="project" value="UniProtKB-KW"/>
</dbReference>
<evidence type="ECO:0000313" key="16">
    <source>
        <dbReference type="Proteomes" id="UP000050413"/>
    </source>
</evidence>
<comment type="cofactor">
    <cofactor evidence="2 12">
        <name>Mg(2+)</name>
        <dbReference type="ChEBI" id="CHEBI:18420"/>
    </cofactor>
</comment>
<evidence type="ECO:0000313" key="15">
    <source>
        <dbReference type="EMBL" id="KPP90032.1"/>
    </source>
</evidence>
<dbReference type="PANTHER" id="PTHR20941:SF1">
    <property type="entry name" value="FOLIC ACID SYNTHESIS PROTEIN FOL1"/>
    <property type="match status" value="1"/>
</dbReference>
<dbReference type="AlphaFoldDB" id="A0A0P8A7B8"/>
<dbReference type="CDD" id="cd00739">
    <property type="entry name" value="DHPS"/>
    <property type="match status" value="1"/>
</dbReference>
<dbReference type="FunFam" id="3.20.20.20:FF:000006">
    <property type="entry name" value="Dihydropteroate synthase"/>
    <property type="match status" value="1"/>
</dbReference>